<proteinExistence type="predicted"/>
<feature type="region of interest" description="Disordered" evidence="1">
    <location>
        <begin position="38"/>
        <end position="77"/>
    </location>
</feature>
<name>A0A0N1NY65_9EURO</name>
<sequence length="77" mass="8269">MPTVKCKECGAGVDLTKDGLYGHCASCNNIIEFTPEELEEQKKGSSSDDSKSGNSTTKNDEADDESKPRKLAGDDNQ</sequence>
<dbReference type="RefSeq" id="XP_017995143.1">
    <property type="nucleotide sequence ID" value="XM_018138930.1"/>
</dbReference>
<dbReference type="OrthoDB" id="3836501at2759"/>
<dbReference type="GeneID" id="28730810"/>
<dbReference type="EMBL" id="LFJN01000043">
    <property type="protein sequence ID" value="KPI35180.1"/>
    <property type="molecule type" value="Genomic_DNA"/>
</dbReference>
<gene>
    <name evidence="2" type="ORF">AB675_10176</name>
</gene>
<protein>
    <submittedName>
        <fullName evidence="2">Uncharacterized protein</fullName>
    </submittedName>
</protein>
<dbReference type="VEuPathDB" id="FungiDB:AB675_10176"/>
<evidence type="ECO:0000313" key="3">
    <source>
        <dbReference type="Proteomes" id="UP000038010"/>
    </source>
</evidence>
<comment type="caution">
    <text evidence="2">The sequence shown here is derived from an EMBL/GenBank/DDBJ whole genome shotgun (WGS) entry which is preliminary data.</text>
</comment>
<dbReference type="Proteomes" id="UP000038010">
    <property type="component" value="Unassembled WGS sequence"/>
</dbReference>
<reference evidence="2 3" key="1">
    <citation type="submission" date="2015-06" db="EMBL/GenBank/DDBJ databases">
        <title>Draft genome of the ant-associated black yeast Phialophora attae CBS 131958.</title>
        <authorList>
            <person name="Moreno L.F."/>
            <person name="Stielow B.J."/>
            <person name="de Hoog S."/>
            <person name="Vicente V.A."/>
            <person name="Weiss V.A."/>
            <person name="de Vries M."/>
            <person name="Cruz L.M."/>
            <person name="Souza E.M."/>
        </authorList>
    </citation>
    <scope>NUCLEOTIDE SEQUENCE [LARGE SCALE GENOMIC DNA]</scope>
    <source>
        <strain evidence="2 3">CBS 131958</strain>
    </source>
</reference>
<organism evidence="2 3">
    <name type="scientific">Cyphellophora attinorum</name>
    <dbReference type="NCBI Taxonomy" id="1664694"/>
    <lineage>
        <taxon>Eukaryota</taxon>
        <taxon>Fungi</taxon>
        <taxon>Dikarya</taxon>
        <taxon>Ascomycota</taxon>
        <taxon>Pezizomycotina</taxon>
        <taxon>Eurotiomycetes</taxon>
        <taxon>Chaetothyriomycetidae</taxon>
        <taxon>Chaetothyriales</taxon>
        <taxon>Cyphellophoraceae</taxon>
        <taxon>Cyphellophora</taxon>
    </lineage>
</organism>
<feature type="compositionally biased region" description="Basic and acidic residues" evidence="1">
    <location>
        <begin position="40"/>
        <end position="51"/>
    </location>
</feature>
<accession>A0A0N1NY65</accession>
<evidence type="ECO:0000256" key="1">
    <source>
        <dbReference type="SAM" id="MobiDB-lite"/>
    </source>
</evidence>
<dbReference type="AlphaFoldDB" id="A0A0N1NY65"/>
<evidence type="ECO:0000313" key="2">
    <source>
        <dbReference type="EMBL" id="KPI35180.1"/>
    </source>
</evidence>
<feature type="compositionally biased region" description="Basic and acidic residues" evidence="1">
    <location>
        <begin position="65"/>
        <end position="77"/>
    </location>
</feature>
<keyword evidence="3" id="KW-1185">Reference proteome</keyword>